<dbReference type="GO" id="GO:0098505">
    <property type="term" value="F:G-rich strand telomeric DNA binding"/>
    <property type="evidence" value="ECO:0007669"/>
    <property type="project" value="TreeGrafter"/>
</dbReference>
<protein>
    <recommendedName>
        <fullName evidence="4">Protection of telomeres protein 1</fullName>
    </recommendedName>
</protein>
<sequence>MEDQPLPKGFTPALDIYEEKSTKGRMVNMIGIARDYRLPMLTRNDYKATVTLFDLSTHGHGDIFLNIFKPEKDQIPLVGAGDIVIMLRVKVQKFRSDPLSLITNAQSAILVYEASKIPPHPASIRPALREPSTIENMRLAETAEVYSSWMYQKVDKSAIPDVETFNLAASRSMNIKDKFSLLENVRQDKFYNIVAQIVRPPYDLMDKATIWVTDYTENESFFNRSPDSLADDSIDDVADSAPSGDPYGYTNRYRPVKHAAAEPIAFGPHGKRCMQVTCYEPHATKVRDLVSGSWVLLNNVQVKYGSNGSNLEGFLREDRGTTHARVQVDLLKLRKEGIDPRLKDALRRKRDYEASQTTEPGEVQLGKRQRQAEQPESKPLTAKQKRNKRRKKEQQEKRKEPLRKRSLRTSTRVITETTTHRTTSAMRQPLELRLPFNCVKYRANVRVVDFYPQELEDFASWRKISEYDCLDGSSTSSISDGDLDGDRVFWEWRFALQLQDAAKTSASTWVVVDNMDAQLLLSFKACDLRDNPNKLSLLRERLFLLWGNLEEIKTLKQQREKDKRRKVHDMPPDSSDAEAAPKDNGSFVLNNRPFSCCIRQYGIKTDEPNPLNADAGKGQKWKRMFGLFGTKITTN</sequence>
<keyword evidence="6" id="KW-0779">Telomere</keyword>
<keyword evidence="12" id="KW-1185">Reference proteome</keyword>
<evidence type="ECO:0000256" key="4">
    <source>
        <dbReference type="ARBA" id="ARBA00015253"/>
    </source>
</evidence>
<dbReference type="GO" id="GO:0032210">
    <property type="term" value="P:regulation of telomere maintenance via telomerase"/>
    <property type="evidence" value="ECO:0007669"/>
    <property type="project" value="TreeGrafter"/>
</dbReference>
<dbReference type="FunFam" id="2.40.50.140:FF:000303">
    <property type="entry name" value="Protection of telomeres protein 1"/>
    <property type="match status" value="1"/>
</dbReference>
<organism evidence="11 12">
    <name type="scientific">Plectosphaerella plurivora</name>
    <dbReference type="NCBI Taxonomy" id="936078"/>
    <lineage>
        <taxon>Eukaryota</taxon>
        <taxon>Fungi</taxon>
        <taxon>Dikarya</taxon>
        <taxon>Ascomycota</taxon>
        <taxon>Pezizomycotina</taxon>
        <taxon>Sordariomycetes</taxon>
        <taxon>Hypocreomycetidae</taxon>
        <taxon>Glomerellales</taxon>
        <taxon>Plectosphaerellaceae</taxon>
        <taxon>Plectosphaerella</taxon>
    </lineage>
</organism>
<feature type="region of interest" description="Disordered" evidence="9">
    <location>
        <begin position="346"/>
        <end position="410"/>
    </location>
</feature>
<reference evidence="11" key="1">
    <citation type="journal article" date="2021" name="Nat. Commun.">
        <title>Genetic determinants of endophytism in the Arabidopsis root mycobiome.</title>
        <authorList>
            <person name="Mesny F."/>
            <person name="Miyauchi S."/>
            <person name="Thiergart T."/>
            <person name="Pickel B."/>
            <person name="Atanasova L."/>
            <person name="Karlsson M."/>
            <person name="Huettel B."/>
            <person name="Barry K.W."/>
            <person name="Haridas S."/>
            <person name="Chen C."/>
            <person name="Bauer D."/>
            <person name="Andreopoulos W."/>
            <person name="Pangilinan J."/>
            <person name="LaButti K."/>
            <person name="Riley R."/>
            <person name="Lipzen A."/>
            <person name="Clum A."/>
            <person name="Drula E."/>
            <person name="Henrissat B."/>
            <person name="Kohler A."/>
            <person name="Grigoriev I.V."/>
            <person name="Martin F.M."/>
            <person name="Hacquard S."/>
        </authorList>
    </citation>
    <scope>NUCLEOTIDE SEQUENCE</scope>
    <source>
        <strain evidence="11">MPI-SDFR-AT-0117</strain>
    </source>
</reference>
<dbReference type="InterPro" id="IPR028389">
    <property type="entry name" value="POT1"/>
</dbReference>
<dbReference type="SMART" id="SM00976">
    <property type="entry name" value="Telo_bind"/>
    <property type="match status" value="1"/>
</dbReference>
<evidence type="ECO:0000256" key="9">
    <source>
        <dbReference type="SAM" id="MobiDB-lite"/>
    </source>
</evidence>
<dbReference type="InterPro" id="IPR032042">
    <property type="entry name" value="POT1PC"/>
</dbReference>
<dbReference type="Proteomes" id="UP000770015">
    <property type="component" value="Unassembled WGS sequence"/>
</dbReference>
<dbReference type="AlphaFoldDB" id="A0A9P8VC02"/>
<evidence type="ECO:0000313" key="12">
    <source>
        <dbReference type="Proteomes" id="UP000770015"/>
    </source>
</evidence>
<evidence type="ECO:0000256" key="1">
    <source>
        <dbReference type="ARBA" id="ARBA00004123"/>
    </source>
</evidence>
<evidence type="ECO:0000313" key="11">
    <source>
        <dbReference type="EMBL" id="KAH6686162.1"/>
    </source>
</evidence>
<feature type="domain" description="Telomeric single stranded DNA binding POT1/Cdc13" evidence="10">
    <location>
        <begin position="13"/>
        <end position="147"/>
    </location>
</feature>
<dbReference type="GO" id="GO:0016233">
    <property type="term" value="P:telomere capping"/>
    <property type="evidence" value="ECO:0007669"/>
    <property type="project" value="TreeGrafter"/>
</dbReference>
<evidence type="ECO:0000256" key="8">
    <source>
        <dbReference type="ARBA" id="ARBA00023242"/>
    </source>
</evidence>
<dbReference type="EMBL" id="JAGSXJ010000013">
    <property type="protein sequence ID" value="KAH6686162.1"/>
    <property type="molecule type" value="Genomic_DNA"/>
</dbReference>
<comment type="subcellular location">
    <subcellularLocation>
        <location evidence="2">Chromosome</location>
        <location evidence="2">Telomere</location>
    </subcellularLocation>
    <subcellularLocation>
        <location evidence="1">Nucleus</location>
    </subcellularLocation>
</comment>
<accession>A0A9P8VC02</accession>
<dbReference type="PANTHER" id="PTHR14513:SF0">
    <property type="entry name" value="PROTECTION OF TELOMERES PROTEIN 1"/>
    <property type="match status" value="1"/>
</dbReference>
<comment type="caution">
    <text evidence="11">The sequence shown here is derived from an EMBL/GenBank/DDBJ whole genome shotgun (WGS) entry which is preliminary data.</text>
</comment>
<evidence type="ECO:0000256" key="6">
    <source>
        <dbReference type="ARBA" id="ARBA00022895"/>
    </source>
</evidence>
<dbReference type="Pfam" id="PF16686">
    <property type="entry name" value="POT1PC"/>
    <property type="match status" value="1"/>
</dbReference>
<evidence type="ECO:0000256" key="7">
    <source>
        <dbReference type="ARBA" id="ARBA00023125"/>
    </source>
</evidence>
<dbReference type="InterPro" id="IPR011564">
    <property type="entry name" value="Telomer_end-bd_POT1/Cdc13"/>
</dbReference>
<keyword evidence="5" id="KW-0158">Chromosome</keyword>
<feature type="region of interest" description="Disordered" evidence="9">
    <location>
        <begin position="560"/>
        <end position="585"/>
    </location>
</feature>
<dbReference type="GO" id="GO:0000783">
    <property type="term" value="C:nuclear telomere cap complex"/>
    <property type="evidence" value="ECO:0007669"/>
    <property type="project" value="TreeGrafter"/>
</dbReference>
<evidence type="ECO:0000256" key="3">
    <source>
        <dbReference type="ARBA" id="ARBA00008442"/>
    </source>
</evidence>
<feature type="compositionally biased region" description="Basic residues" evidence="9">
    <location>
        <begin position="383"/>
        <end position="392"/>
    </location>
</feature>
<keyword evidence="7" id="KW-0238">DNA-binding</keyword>
<dbReference type="GO" id="GO:0010521">
    <property type="term" value="F:telomerase inhibitor activity"/>
    <property type="evidence" value="ECO:0007669"/>
    <property type="project" value="TreeGrafter"/>
</dbReference>
<gene>
    <name evidence="11" type="ORF">F5X68DRAFT_240465</name>
</gene>
<dbReference type="Gene3D" id="2.40.50.140">
    <property type="entry name" value="Nucleic acid-binding proteins"/>
    <property type="match status" value="2"/>
</dbReference>
<keyword evidence="8" id="KW-0539">Nucleus</keyword>
<dbReference type="InterPro" id="IPR012340">
    <property type="entry name" value="NA-bd_OB-fold"/>
</dbReference>
<name>A0A9P8VC02_9PEZI</name>
<evidence type="ECO:0000259" key="10">
    <source>
        <dbReference type="SMART" id="SM00976"/>
    </source>
</evidence>
<dbReference type="Pfam" id="PF02765">
    <property type="entry name" value="POT1"/>
    <property type="match status" value="1"/>
</dbReference>
<dbReference type="SUPFAM" id="SSF50249">
    <property type="entry name" value="Nucleic acid-binding proteins"/>
    <property type="match status" value="2"/>
</dbReference>
<evidence type="ECO:0000256" key="5">
    <source>
        <dbReference type="ARBA" id="ARBA00022454"/>
    </source>
</evidence>
<evidence type="ECO:0000256" key="2">
    <source>
        <dbReference type="ARBA" id="ARBA00004574"/>
    </source>
</evidence>
<comment type="similarity">
    <text evidence="3">Belongs to the telombin family.</text>
</comment>
<proteinExistence type="inferred from homology"/>
<dbReference type="PANTHER" id="PTHR14513">
    <property type="entry name" value="PROTECTION OF TELOMERES 1"/>
    <property type="match status" value="1"/>
</dbReference>
<dbReference type="OrthoDB" id="2186770at2759"/>